<dbReference type="SFLD" id="SFLDG01129">
    <property type="entry name" value="C1.5:_HAD__Beta-PGM__Phosphata"/>
    <property type="match status" value="1"/>
</dbReference>
<protein>
    <recommendedName>
        <fullName evidence="3">2-deoxyglucose-6-phosphatase</fullName>
    </recommendedName>
</protein>
<comment type="caution">
    <text evidence="1">The sequence shown here is derived from an EMBL/GenBank/DDBJ whole genome shotgun (WGS) entry which is preliminary data.</text>
</comment>
<dbReference type="SFLD" id="SFLDS00003">
    <property type="entry name" value="Haloacid_Dehalogenase"/>
    <property type="match status" value="1"/>
</dbReference>
<dbReference type="InterPro" id="IPR036412">
    <property type="entry name" value="HAD-like_sf"/>
</dbReference>
<dbReference type="InterPro" id="IPR051806">
    <property type="entry name" value="HAD-like_SPP"/>
</dbReference>
<reference evidence="1 2" key="1">
    <citation type="journal article" date="2016" name="Nat. Commun.">
        <title>Thousands of microbial genomes shed light on interconnected biogeochemical processes in an aquifer system.</title>
        <authorList>
            <person name="Anantharaman K."/>
            <person name="Brown C.T."/>
            <person name="Hug L.A."/>
            <person name="Sharon I."/>
            <person name="Castelle C.J."/>
            <person name="Probst A.J."/>
            <person name="Thomas B.C."/>
            <person name="Singh A."/>
            <person name="Wilkins M.J."/>
            <person name="Karaoz U."/>
            <person name="Brodie E.L."/>
            <person name="Williams K.H."/>
            <person name="Hubbard S.S."/>
            <person name="Banfield J.F."/>
        </authorList>
    </citation>
    <scope>NUCLEOTIDE SEQUENCE [LARGE SCALE GENOMIC DNA]</scope>
</reference>
<dbReference type="Pfam" id="PF13419">
    <property type="entry name" value="HAD_2"/>
    <property type="match status" value="1"/>
</dbReference>
<evidence type="ECO:0000313" key="1">
    <source>
        <dbReference type="EMBL" id="OGH59512.1"/>
    </source>
</evidence>
<proteinExistence type="predicted"/>
<accession>A0A1F6LJD8</accession>
<evidence type="ECO:0008006" key="3">
    <source>
        <dbReference type="Google" id="ProtNLM"/>
    </source>
</evidence>
<dbReference type="CDD" id="cd07505">
    <property type="entry name" value="HAD_BPGM-like"/>
    <property type="match status" value="1"/>
</dbReference>
<dbReference type="Proteomes" id="UP000177067">
    <property type="component" value="Unassembled WGS sequence"/>
</dbReference>
<evidence type="ECO:0000313" key="2">
    <source>
        <dbReference type="Proteomes" id="UP000177067"/>
    </source>
</evidence>
<dbReference type="InterPro" id="IPR023198">
    <property type="entry name" value="PGP-like_dom2"/>
</dbReference>
<dbReference type="NCBIfam" id="NF008087">
    <property type="entry name" value="PRK10826.1"/>
    <property type="match status" value="1"/>
</dbReference>
<dbReference type="EMBL" id="MFPS01000007">
    <property type="protein sequence ID" value="OGH59512.1"/>
    <property type="molecule type" value="Genomic_DNA"/>
</dbReference>
<dbReference type="InterPro" id="IPR023214">
    <property type="entry name" value="HAD_sf"/>
</dbReference>
<organism evidence="1 2">
    <name type="scientific">Candidatus Magasanikbacteria bacterium RIFCSPHIGHO2_01_FULL_33_34</name>
    <dbReference type="NCBI Taxonomy" id="1798671"/>
    <lineage>
        <taxon>Bacteria</taxon>
        <taxon>Candidatus Magasanikiibacteriota</taxon>
    </lineage>
</organism>
<sequence length="226" mass="25681">MKKPEAIIFDMDGLLIDSEPLWFEAEKKVLHKVGINLDERMILQTRGLRIDEVVDYWHKKNQWESPSKDEIVNDILYTIICLVEERGKFLPGAMDTIELAHNISKKVCLASSSHIALIQAVLKKFNLNNFDCVHSAESELKGKPDPAVYLTTCKRINVDPKNCLAFEDSVFGLMAAKSAGMYCIAVPAFEEKNDVRFKEADLILNSLEEVNKNMILNMFNKDVCVE</sequence>
<dbReference type="SFLD" id="SFLDG01135">
    <property type="entry name" value="C1.5.6:_HAD__Beta-PGM__Phospha"/>
    <property type="match status" value="1"/>
</dbReference>
<dbReference type="NCBIfam" id="TIGR01509">
    <property type="entry name" value="HAD-SF-IA-v3"/>
    <property type="match status" value="1"/>
</dbReference>
<dbReference type="PANTHER" id="PTHR43481">
    <property type="entry name" value="FRUCTOSE-1-PHOSPHATE PHOSPHATASE"/>
    <property type="match status" value="1"/>
</dbReference>
<dbReference type="InterPro" id="IPR041492">
    <property type="entry name" value="HAD_2"/>
</dbReference>
<dbReference type="SUPFAM" id="SSF56784">
    <property type="entry name" value="HAD-like"/>
    <property type="match status" value="1"/>
</dbReference>
<dbReference type="Gene3D" id="3.40.50.1000">
    <property type="entry name" value="HAD superfamily/HAD-like"/>
    <property type="match status" value="1"/>
</dbReference>
<dbReference type="GO" id="GO:0050308">
    <property type="term" value="F:sugar-phosphatase activity"/>
    <property type="evidence" value="ECO:0007669"/>
    <property type="project" value="TreeGrafter"/>
</dbReference>
<dbReference type="Gene3D" id="1.10.150.240">
    <property type="entry name" value="Putative phosphatase, domain 2"/>
    <property type="match status" value="1"/>
</dbReference>
<dbReference type="AlphaFoldDB" id="A0A1F6LJD8"/>
<dbReference type="PANTHER" id="PTHR43481:SF4">
    <property type="entry name" value="GLYCEROL-1-PHOSPHATE PHOSPHOHYDROLASE 1-RELATED"/>
    <property type="match status" value="1"/>
</dbReference>
<name>A0A1F6LJD8_9BACT</name>
<gene>
    <name evidence="1" type="ORF">A2725_01680</name>
</gene>
<dbReference type="InterPro" id="IPR006439">
    <property type="entry name" value="HAD-SF_hydro_IA"/>
</dbReference>